<feature type="region of interest" description="Disordered" evidence="1">
    <location>
        <begin position="1"/>
        <end position="28"/>
    </location>
</feature>
<dbReference type="SMART" id="SM00317">
    <property type="entry name" value="SET"/>
    <property type="match status" value="1"/>
</dbReference>
<sequence>METTPGPQPGSSQPRGLRPTTPTLDNGSILTGNETVEDALPKDWETFSITERIRSLIELYDPEGPKANVKHAAIFASLAAVLYRNSVPGSKVGKPLESPHDFGIMLQEWKKCIDDGNEEVAKIATSGTGFQDDGCSGVWGSTLVATYQLARSLAAGMLSASTLRGAHVGFGWVEQRPGHSDRRFQGGGSGAEVTHVSQLTGKAKEKVAKSPRDTKNGPRLIKLPVGNVKPEELPDDIDNYIQPMEIGPVDRAPLEVKDGKVVEPELIATYIPTCPLDDSERDPDGHTIWMTSPATKAKYLRNRGWPKPLPKIPKKIVVRQTDDGTGMGVFATRDIKRFEPVLVERPYIIYTRQDAINTFSTKALEELSDNQIGQLLVKNTEPFFRYMIDQQMRSDDRKGFMSLANSHTNDGSGPVFGIVRTNGFGIDFGSALPGADKDFGSGYGAVTRIGSRFNHSCIPDVSHKFEPSTFTMRFTAVRDIKKGSQIYTTYTYPNSTKAERQKALIPYGFECTCRACVNATPQTDKLRQVSQNLTQKWRSQAINVWSKDPNLTEKVLIPILETKRRMEKEGLDTEEAGYYTFPEILFRVYQKVGNRAKMEEAKSELLRVAKALAQLQEWGC</sequence>
<dbReference type="InterPro" id="IPR046341">
    <property type="entry name" value="SET_dom_sf"/>
</dbReference>
<evidence type="ECO:0000259" key="2">
    <source>
        <dbReference type="PROSITE" id="PS50280"/>
    </source>
</evidence>
<protein>
    <recommendedName>
        <fullName evidence="2">SET domain-containing protein</fullName>
    </recommendedName>
</protein>
<organism evidence="3 4">
    <name type="scientific">Candolleomyces eurysporus</name>
    <dbReference type="NCBI Taxonomy" id="2828524"/>
    <lineage>
        <taxon>Eukaryota</taxon>
        <taxon>Fungi</taxon>
        <taxon>Dikarya</taxon>
        <taxon>Basidiomycota</taxon>
        <taxon>Agaricomycotina</taxon>
        <taxon>Agaricomycetes</taxon>
        <taxon>Agaricomycetidae</taxon>
        <taxon>Agaricales</taxon>
        <taxon>Agaricineae</taxon>
        <taxon>Psathyrellaceae</taxon>
        <taxon>Candolleomyces</taxon>
    </lineage>
</organism>
<evidence type="ECO:0000313" key="4">
    <source>
        <dbReference type="Proteomes" id="UP001140091"/>
    </source>
</evidence>
<dbReference type="Pfam" id="PF00856">
    <property type="entry name" value="SET"/>
    <property type="match status" value="1"/>
</dbReference>
<keyword evidence="4" id="KW-1185">Reference proteome</keyword>
<gene>
    <name evidence="3" type="ORF">H1R20_g16223</name>
</gene>
<feature type="non-terminal residue" evidence="3">
    <location>
        <position position="620"/>
    </location>
</feature>
<dbReference type="PROSITE" id="PS50280">
    <property type="entry name" value="SET"/>
    <property type="match status" value="1"/>
</dbReference>
<feature type="region of interest" description="Disordered" evidence="1">
    <location>
        <begin position="198"/>
        <end position="222"/>
    </location>
</feature>
<dbReference type="EMBL" id="JANBPK010001735">
    <property type="protein sequence ID" value="KAJ2920870.1"/>
    <property type="molecule type" value="Genomic_DNA"/>
</dbReference>
<evidence type="ECO:0000313" key="3">
    <source>
        <dbReference type="EMBL" id="KAJ2920870.1"/>
    </source>
</evidence>
<dbReference type="PANTHER" id="PTHR47332:SF4">
    <property type="entry name" value="SET DOMAIN-CONTAINING PROTEIN 5"/>
    <property type="match status" value="1"/>
</dbReference>
<feature type="domain" description="SET" evidence="2">
    <location>
        <begin position="314"/>
        <end position="491"/>
    </location>
</feature>
<dbReference type="Gene3D" id="2.170.270.10">
    <property type="entry name" value="SET domain"/>
    <property type="match status" value="1"/>
</dbReference>
<comment type="caution">
    <text evidence="3">The sequence shown here is derived from an EMBL/GenBank/DDBJ whole genome shotgun (WGS) entry which is preliminary data.</text>
</comment>
<accession>A0A9W8M6P7</accession>
<dbReference type="PANTHER" id="PTHR47332">
    <property type="entry name" value="SET DOMAIN-CONTAINING PROTEIN 5"/>
    <property type="match status" value="1"/>
</dbReference>
<dbReference type="InterPro" id="IPR053185">
    <property type="entry name" value="SET_domain_protein"/>
</dbReference>
<feature type="compositionally biased region" description="Low complexity" evidence="1">
    <location>
        <begin position="1"/>
        <end position="14"/>
    </location>
</feature>
<name>A0A9W8M6P7_9AGAR</name>
<feature type="compositionally biased region" description="Basic and acidic residues" evidence="1">
    <location>
        <begin position="202"/>
        <end position="216"/>
    </location>
</feature>
<dbReference type="OrthoDB" id="5945798at2759"/>
<reference evidence="3" key="1">
    <citation type="submission" date="2022-06" db="EMBL/GenBank/DDBJ databases">
        <title>Genome Sequence of Candolleomyces eurysporus.</title>
        <authorList>
            <person name="Buettner E."/>
        </authorList>
    </citation>
    <scope>NUCLEOTIDE SEQUENCE</scope>
    <source>
        <strain evidence="3">VTCC 930004</strain>
    </source>
</reference>
<dbReference type="SUPFAM" id="SSF82199">
    <property type="entry name" value="SET domain"/>
    <property type="match status" value="1"/>
</dbReference>
<dbReference type="InterPro" id="IPR001214">
    <property type="entry name" value="SET_dom"/>
</dbReference>
<dbReference type="Proteomes" id="UP001140091">
    <property type="component" value="Unassembled WGS sequence"/>
</dbReference>
<evidence type="ECO:0000256" key="1">
    <source>
        <dbReference type="SAM" id="MobiDB-lite"/>
    </source>
</evidence>
<dbReference type="AlphaFoldDB" id="A0A9W8M6P7"/>
<dbReference type="CDD" id="cd20071">
    <property type="entry name" value="SET_SMYD"/>
    <property type="match status" value="1"/>
</dbReference>
<proteinExistence type="predicted"/>